<dbReference type="NCBIfam" id="TIGR00103">
    <property type="entry name" value="DNA_YbaB_EbfC"/>
    <property type="match status" value="1"/>
</dbReference>
<evidence type="ECO:0000313" key="2">
    <source>
        <dbReference type="EMBL" id="AYN65221.1"/>
    </source>
</evidence>
<dbReference type="HAMAP" id="MF_00274">
    <property type="entry name" value="DNA_YbaB_EbfC"/>
    <property type="match status" value="1"/>
</dbReference>
<reference evidence="2 3" key="1">
    <citation type="submission" date="2014-08" db="EMBL/GenBank/DDBJ databases">
        <authorList>
            <person name="Kuleshov K."/>
            <person name="Dedkov V."/>
            <person name="Markelov M."/>
            <person name="Pimkina E."/>
        </authorList>
    </citation>
    <scope>NUCLEOTIDE SEQUENCE [LARGE SCALE GENOMIC DNA]</scope>
    <source>
        <strain evidence="3">TOA</strain>
    </source>
</reference>
<keyword evidence="1" id="KW-0238">DNA-binding</keyword>
<proteinExistence type="inferred from homology"/>
<dbReference type="PIRSF" id="PIRSF004555">
    <property type="entry name" value="UCP004555"/>
    <property type="match status" value="1"/>
</dbReference>
<dbReference type="AlphaFoldDB" id="A0A2K9YSV8"/>
<dbReference type="OrthoDB" id="399030at2"/>
<name>A0A2K9YSV8_METHO</name>
<dbReference type="SUPFAM" id="SSF82607">
    <property type="entry name" value="YbaB-like"/>
    <property type="match status" value="1"/>
</dbReference>
<comment type="subunit">
    <text evidence="1">Homodimer.</text>
</comment>
<dbReference type="Pfam" id="PF02575">
    <property type="entry name" value="YbaB_DNA_bd"/>
    <property type="match status" value="1"/>
</dbReference>
<dbReference type="PANTHER" id="PTHR33449">
    <property type="entry name" value="NUCLEOID-ASSOCIATED PROTEIN YBAB"/>
    <property type="match status" value="1"/>
</dbReference>
<gene>
    <name evidence="2" type="ORF">KN71_000645</name>
</gene>
<organism evidence="2 3">
    <name type="scientific">Metamycoplasma hominis</name>
    <name type="common">Mycoplasma hominis</name>
    <dbReference type="NCBI Taxonomy" id="2098"/>
    <lineage>
        <taxon>Bacteria</taxon>
        <taxon>Bacillati</taxon>
        <taxon>Mycoplasmatota</taxon>
        <taxon>Mycoplasmoidales</taxon>
        <taxon>Metamycoplasmataceae</taxon>
        <taxon>Metamycoplasma</taxon>
    </lineage>
</organism>
<evidence type="ECO:0000256" key="1">
    <source>
        <dbReference type="HAMAP-Rule" id="MF_00274"/>
    </source>
</evidence>
<dbReference type="InterPro" id="IPR004401">
    <property type="entry name" value="YbaB/EbfC"/>
</dbReference>
<dbReference type="GO" id="GO:0003677">
    <property type="term" value="F:DNA binding"/>
    <property type="evidence" value="ECO:0007669"/>
    <property type="project" value="UniProtKB-UniRule"/>
</dbReference>
<dbReference type="PANTHER" id="PTHR33449:SF1">
    <property type="entry name" value="NUCLEOID-ASSOCIATED PROTEIN YBAB"/>
    <property type="match status" value="1"/>
</dbReference>
<keyword evidence="1" id="KW-0963">Cytoplasm</keyword>
<dbReference type="GO" id="GO:0005829">
    <property type="term" value="C:cytosol"/>
    <property type="evidence" value="ECO:0007669"/>
    <property type="project" value="TreeGrafter"/>
</dbReference>
<evidence type="ECO:0000313" key="3">
    <source>
        <dbReference type="Proteomes" id="UP000029712"/>
    </source>
</evidence>
<dbReference type="Proteomes" id="UP000029712">
    <property type="component" value="Chromosome"/>
</dbReference>
<dbReference type="GO" id="GO:0043590">
    <property type="term" value="C:bacterial nucleoid"/>
    <property type="evidence" value="ECO:0007669"/>
    <property type="project" value="UniProtKB-UniRule"/>
</dbReference>
<protein>
    <recommendedName>
        <fullName evidence="1">Nucleoid-associated protein KN71_000645</fullName>
    </recommendedName>
</protein>
<dbReference type="OMA" id="MGNMMKQ"/>
<comment type="similarity">
    <text evidence="1">Belongs to the YbaB/EbfC family.</text>
</comment>
<reference evidence="2 3" key="2">
    <citation type="submission" date="2018-10" db="EMBL/GenBank/DDBJ databases">
        <title>Detection and isolation of Mycoplasma hominis as a predominant microorganism from pelvic cavity of patient with salpingitis and tubo-ovarian abscess.</title>
        <authorList>
            <person name="Guschin A.E."/>
            <person name="Khayrullina G.A."/>
            <person name="Rakovskaya I.V."/>
            <person name="Shelenkov A.A."/>
            <person name="Shagin D.A."/>
        </authorList>
    </citation>
    <scope>NUCLEOTIDE SEQUENCE [LARGE SCALE GENOMIC DNA]</scope>
    <source>
        <strain evidence="3">TOA</strain>
    </source>
</reference>
<comment type="subcellular location">
    <subcellularLocation>
        <location evidence="1">Cytoplasm</location>
        <location evidence="1">Nucleoid</location>
    </subcellularLocation>
</comment>
<comment type="function">
    <text evidence="1">Binds to DNA and alters its conformation. May be involved in regulation of gene expression, nucleoid organization and DNA protection.</text>
</comment>
<dbReference type="EMBL" id="CP033021">
    <property type="protein sequence ID" value="AYN65221.1"/>
    <property type="molecule type" value="Genomic_DNA"/>
</dbReference>
<sequence length="99" mass="11367">MSMNMNEMLKKARRIQTEMEKDEQEIQKKEFTIEKQGITVVMNGLRKLVSIKFNPALIDPDDPELLEDLLMLAVNEAIETVDKAFDEINAKYSDSGLSF</sequence>
<accession>A0A2K9YSV8</accession>
<dbReference type="Gene3D" id="3.30.1310.10">
    <property type="entry name" value="Nucleoid-associated protein YbaB-like domain"/>
    <property type="match status" value="1"/>
</dbReference>
<dbReference type="GeneID" id="89679147"/>
<dbReference type="RefSeq" id="WP_012855373.1">
    <property type="nucleotide sequence ID" value="NZ_CP009677.1"/>
</dbReference>
<dbReference type="InterPro" id="IPR036894">
    <property type="entry name" value="YbaB-like_sf"/>
</dbReference>